<comment type="caution">
    <text evidence="1">The sequence shown here is derived from an EMBL/GenBank/DDBJ whole genome shotgun (WGS) entry which is preliminary data.</text>
</comment>
<name>A0A915Z7D8_9GLOM</name>
<dbReference type="OrthoDB" id="10312850at2759"/>
<accession>A0A915Z7D8</accession>
<dbReference type="EMBL" id="CAGKOT010000019">
    <property type="protein sequence ID" value="CAB5364277.1"/>
    <property type="molecule type" value="Genomic_DNA"/>
</dbReference>
<gene>
    <name evidence="1" type="ORF">CHRIB12_LOCUS9908</name>
</gene>
<organism evidence="1 2">
    <name type="scientific">Rhizophagus irregularis</name>
    <dbReference type="NCBI Taxonomy" id="588596"/>
    <lineage>
        <taxon>Eukaryota</taxon>
        <taxon>Fungi</taxon>
        <taxon>Fungi incertae sedis</taxon>
        <taxon>Mucoromycota</taxon>
        <taxon>Glomeromycotina</taxon>
        <taxon>Glomeromycetes</taxon>
        <taxon>Glomerales</taxon>
        <taxon>Glomeraceae</taxon>
        <taxon>Rhizophagus</taxon>
    </lineage>
</organism>
<evidence type="ECO:0000313" key="2">
    <source>
        <dbReference type="Proteomes" id="UP000684084"/>
    </source>
</evidence>
<protein>
    <submittedName>
        <fullName evidence="1">Uncharacterized protein</fullName>
    </submittedName>
</protein>
<sequence>MKLLSALISKCASTNSSSSISFDNKNDYNHDYISAEQELDIDLKSSMIQNSSTSLKKRSNEVFLNTEIHDNGGKRIKTHK</sequence>
<reference evidence="1" key="1">
    <citation type="submission" date="2020-05" db="EMBL/GenBank/DDBJ databases">
        <authorList>
            <person name="Rincon C."/>
            <person name="Sanders R I."/>
            <person name="Robbins C."/>
            <person name="Chaturvedi A."/>
        </authorList>
    </citation>
    <scope>NUCLEOTIDE SEQUENCE</scope>
    <source>
        <strain evidence="1">CHB12</strain>
    </source>
</reference>
<proteinExistence type="predicted"/>
<dbReference type="Proteomes" id="UP000684084">
    <property type="component" value="Unassembled WGS sequence"/>
</dbReference>
<dbReference type="VEuPathDB" id="FungiDB:RhiirFUN_003582"/>
<evidence type="ECO:0000313" key="1">
    <source>
        <dbReference type="EMBL" id="CAB5364277.1"/>
    </source>
</evidence>
<dbReference type="AlphaFoldDB" id="A0A915Z7D8"/>